<keyword evidence="3" id="KW-0812">Transmembrane</keyword>
<dbReference type="GO" id="GO:0008758">
    <property type="term" value="F:UDP-2,3-diacylglucosamine hydrolase activity"/>
    <property type="evidence" value="ECO:0007669"/>
    <property type="project" value="TreeGrafter"/>
</dbReference>
<dbReference type="SUPFAM" id="SSF56300">
    <property type="entry name" value="Metallo-dependent phosphatases"/>
    <property type="match status" value="1"/>
</dbReference>
<dbReference type="GO" id="GO:0009245">
    <property type="term" value="P:lipid A biosynthetic process"/>
    <property type="evidence" value="ECO:0007669"/>
    <property type="project" value="TreeGrafter"/>
</dbReference>
<evidence type="ECO:0000256" key="1">
    <source>
        <dbReference type="ARBA" id="ARBA00022723"/>
    </source>
</evidence>
<evidence type="ECO:0000313" key="6">
    <source>
        <dbReference type="Proteomes" id="UP000186931"/>
    </source>
</evidence>
<reference evidence="5 6" key="1">
    <citation type="submission" date="2016-10" db="EMBL/GenBank/DDBJ databases">
        <title>Genome of airborne Acinetobacter sp. 5-2Ac02 in the hospital environment: Species near to Acinetobacter towneri.</title>
        <authorList>
            <person name="Barbosa B."/>
            <person name="Fernandez-Garcia L."/>
            <person name="Gato E."/>
            <person name="Leao R."/>
            <person name="Albano R."/>
            <person name="Fernandez B."/>
            <person name="Fernandez-Cuenca F."/>
            <person name="Marques E."/>
            <person name="Tomas M."/>
        </authorList>
    </citation>
    <scope>NUCLEOTIDE SEQUENCE [LARGE SCALE GENOMIC DNA]</scope>
    <source>
        <strain evidence="5 6">5-2Ac02</strain>
    </source>
</reference>
<dbReference type="STRING" id="202956.BJN41_03505"/>
<feature type="domain" description="Calcineurin-like phosphoesterase" evidence="4">
    <location>
        <begin position="116"/>
        <end position="283"/>
    </location>
</feature>
<organism evidence="5 6">
    <name type="scientific">Acinetobacter towneri</name>
    <dbReference type="NCBI Taxonomy" id="202956"/>
    <lineage>
        <taxon>Bacteria</taxon>
        <taxon>Pseudomonadati</taxon>
        <taxon>Pseudomonadota</taxon>
        <taxon>Gammaproteobacteria</taxon>
        <taxon>Moraxellales</taxon>
        <taxon>Moraxellaceae</taxon>
        <taxon>Acinetobacter</taxon>
    </lineage>
</organism>
<protein>
    <submittedName>
        <fullName evidence="5">Phosphohydrolase</fullName>
    </submittedName>
</protein>
<gene>
    <name evidence="5" type="ORF">BJN41_03505</name>
</gene>
<evidence type="ECO:0000259" key="4">
    <source>
        <dbReference type="Pfam" id="PF00149"/>
    </source>
</evidence>
<evidence type="ECO:0000256" key="3">
    <source>
        <dbReference type="SAM" id="Phobius"/>
    </source>
</evidence>
<accession>A0A1E8E3V5</accession>
<dbReference type="Gene3D" id="3.60.21.10">
    <property type="match status" value="1"/>
</dbReference>
<keyword evidence="3" id="KW-1133">Transmembrane helix</keyword>
<dbReference type="PANTHER" id="PTHR31302:SF31">
    <property type="entry name" value="PHOSPHODIESTERASE YAEI"/>
    <property type="match status" value="1"/>
</dbReference>
<dbReference type="InterPro" id="IPR004843">
    <property type="entry name" value="Calcineurin-like_PHP"/>
</dbReference>
<dbReference type="Proteomes" id="UP000186931">
    <property type="component" value="Unassembled WGS sequence"/>
</dbReference>
<dbReference type="RefSeq" id="WP_019837795.1">
    <property type="nucleotide sequence ID" value="NZ_CP183897.1"/>
</dbReference>
<keyword evidence="2 5" id="KW-0378">Hydrolase</keyword>
<dbReference type="Pfam" id="PF00149">
    <property type="entry name" value="Metallophos"/>
    <property type="match status" value="1"/>
</dbReference>
<feature type="transmembrane region" description="Helical" evidence="3">
    <location>
        <begin position="6"/>
        <end position="24"/>
    </location>
</feature>
<dbReference type="EMBL" id="MKQS01000005">
    <property type="protein sequence ID" value="OFE44300.1"/>
    <property type="molecule type" value="Genomic_DNA"/>
</dbReference>
<evidence type="ECO:0000313" key="5">
    <source>
        <dbReference type="EMBL" id="OFE44300.1"/>
    </source>
</evidence>
<sequence length="336" mass="38236">MWNNDSVVLYFYIGMAILALWAVSQAWRSQANTETIHPFKAFVHLLAFYMSYLLPPLVFFSIYAGIQGYYSIHEAIFVFLVSAVLSYARFIEPHLIQVKTTQYQIHPDRRLLKPVKIALIADLHIGLFSGHERQLKQIVKKLNLQNPDIVVVAGDWTYEPENKLVEELAVLKEICAPVYSVNGNHDEQYPGPPIQELLETALEQNNVIDIEGRIVEFDEFRLLGIGDLWAGKTDMRYMPDLPQDKPWVLLSHNPDTVDMVPKLPTRPLMLAGHTHGGQVELPWLTDYVMKKVSILGHKKGLYRHDHADVFVTVGTGMVGVPFRFGVPPTIDIIELL</sequence>
<dbReference type="InterPro" id="IPR029052">
    <property type="entry name" value="Metallo-depent_PP-like"/>
</dbReference>
<dbReference type="PANTHER" id="PTHR31302">
    <property type="entry name" value="TRANSMEMBRANE PROTEIN WITH METALLOPHOSPHOESTERASE DOMAIN-RELATED"/>
    <property type="match status" value="1"/>
</dbReference>
<dbReference type="GO" id="GO:0016020">
    <property type="term" value="C:membrane"/>
    <property type="evidence" value="ECO:0007669"/>
    <property type="project" value="GOC"/>
</dbReference>
<keyword evidence="3" id="KW-0472">Membrane</keyword>
<proteinExistence type="predicted"/>
<name>A0A1E8E3V5_9GAMM</name>
<dbReference type="InterPro" id="IPR051158">
    <property type="entry name" value="Metallophosphoesterase_sf"/>
</dbReference>
<feature type="transmembrane region" description="Helical" evidence="3">
    <location>
        <begin position="72"/>
        <end position="90"/>
    </location>
</feature>
<feature type="transmembrane region" description="Helical" evidence="3">
    <location>
        <begin position="45"/>
        <end position="66"/>
    </location>
</feature>
<dbReference type="AlphaFoldDB" id="A0A1E8E3V5"/>
<keyword evidence="1" id="KW-0479">Metal-binding</keyword>
<dbReference type="eggNOG" id="COG1408">
    <property type="taxonomic scope" value="Bacteria"/>
</dbReference>
<comment type="caution">
    <text evidence="5">The sequence shown here is derived from an EMBL/GenBank/DDBJ whole genome shotgun (WGS) entry which is preliminary data.</text>
</comment>
<dbReference type="GO" id="GO:0046872">
    <property type="term" value="F:metal ion binding"/>
    <property type="evidence" value="ECO:0007669"/>
    <property type="project" value="UniProtKB-KW"/>
</dbReference>
<evidence type="ECO:0000256" key="2">
    <source>
        <dbReference type="ARBA" id="ARBA00022801"/>
    </source>
</evidence>